<comment type="caution">
    <text evidence="1">The sequence shown here is derived from an EMBL/GenBank/DDBJ whole genome shotgun (WGS) entry which is preliminary data.</text>
</comment>
<organism evidence="1 2">
    <name type="scientific">Stenotrophomonas maltophilia</name>
    <name type="common">Pseudomonas maltophilia</name>
    <name type="synonym">Xanthomonas maltophilia</name>
    <dbReference type="NCBI Taxonomy" id="40324"/>
    <lineage>
        <taxon>Bacteria</taxon>
        <taxon>Pseudomonadati</taxon>
        <taxon>Pseudomonadota</taxon>
        <taxon>Gammaproteobacteria</taxon>
        <taxon>Lysobacterales</taxon>
        <taxon>Lysobacteraceae</taxon>
        <taxon>Stenotrophomonas</taxon>
        <taxon>Stenotrophomonas maltophilia group</taxon>
    </lineage>
</organism>
<dbReference type="EMBL" id="JAXRVB010000007">
    <property type="protein sequence ID" value="MDZ5764634.1"/>
    <property type="molecule type" value="Genomic_DNA"/>
</dbReference>
<dbReference type="InterPro" id="IPR009225">
    <property type="entry name" value="Phage_head_completion_GpL"/>
</dbReference>
<dbReference type="Pfam" id="PF05926">
    <property type="entry name" value="Phage_GPL"/>
    <property type="match status" value="1"/>
</dbReference>
<reference evidence="1" key="1">
    <citation type="submission" date="2023-12" db="EMBL/GenBank/DDBJ databases">
        <title>'Antibacterial potential of Stenotrophomonas maltophilia cystic fibrosis isolates' (manuscript under preparation).</title>
        <authorList>
            <person name="Crisan C.V."/>
            <person name="Pettis M."/>
            <person name="Goldberg J.B."/>
        </authorList>
    </citation>
    <scope>NUCLEOTIDE SEQUENCE</scope>
    <source>
        <strain evidence="1">CCV129</strain>
    </source>
</reference>
<accession>A0AAJ2TR40</accession>
<proteinExistence type="predicted"/>
<evidence type="ECO:0000313" key="2">
    <source>
        <dbReference type="Proteomes" id="UP001288387"/>
    </source>
</evidence>
<dbReference type="AlphaFoldDB" id="A0AAJ2TR40"/>
<evidence type="ECO:0000313" key="1">
    <source>
        <dbReference type="EMBL" id="MDZ5764634.1"/>
    </source>
</evidence>
<dbReference type="RefSeq" id="WP_322540477.1">
    <property type="nucleotide sequence ID" value="NZ_JAXRVB010000007.1"/>
</dbReference>
<sequence>MSAFTANASPSTKLAPVAAGTFWPEVDVEQLREAIRVPGDVLAARLRSTVVIAVISVTRELSAWQAGKEAAGYAALADVPAQVIDGESILLLQYRRAVQCCTAVELHERYRSYDATAQGNQRADDLTPTIDEMRRDHRNAISDLQGLRRVTVELI</sequence>
<dbReference type="Proteomes" id="UP001288387">
    <property type="component" value="Unassembled WGS sequence"/>
</dbReference>
<protein>
    <submittedName>
        <fullName evidence="1">Head completion/stabilization protein</fullName>
    </submittedName>
</protein>
<name>A0AAJ2TR40_STEMA</name>
<gene>
    <name evidence="1" type="ORF">U4I38_09115</name>
</gene>